<name>A0A5B7D0Q5_PORTR</name>
<organism evidence="1 2">
    <name type="scientific">Portunus trituberculatus</name>
    <name type="common">Swimming crab</name>
    <name type="synonym">Neptunus trituberculatus</name>
    <dbReference type="NCBI Taxonomy" id="210409"/>
    <lineage>
        <taxon>Eukaryota</taxon>
        <taxon>Metazoa</taxon>
        <taxon>Ecdysozoa</taxon>
        <taxon>Arthropoda</taxon>
        <taxon>Crustacea</taxon>
        <taxon>Multicrustacea</taxon>
        <taxon>Malacostraca</taxon>
        <taxon>Eumalacostraca</taxon>
        <taxon>Eucarida</taxon>
        <taxon>Decapoda</taxon>
        <taxon>Pleocyemata</taxon>
        <taxon>Brachyura</taxon>
        <taxon>Eubrachyura</taxon>
        <taxon>Portunoidea</taxon>
        <taxon>Portunidae</taxon>
        <taxon>Portuninae</taxon>
        <taxon>Portunus</taxon>
    </lineage>
</organism>
<protein>
    <submittedName>
        <fullName evidence="1">Uncharacterized protein</fullName>
    </submittedName>
</protein>
<reference evidence="1 2" key="1">
    <citation type="submission" date="2019-05" db="EMBL/GenBank/DDBJ databases">
        <title>Another draft genome of Portunus trituberculatus and its Hox gene families provides insights of decapod evolution.</title>
        <authorList>
            <person name="Jeong J.-H."/>
            <person name="Song I."/>
            <person name="Kim S."/>
            <person name="Choi T."/>
            <person name="Kim D."/>
            <person name="Ryu S."/>
            <person name="Kim W."/>
        </authorList>
    </citation>
    <scope>NUCLEOTIDE SEQUENCE [LARGE SCALE GENOMIC DNA]</scope>
    <source>
        <tissue evidence="1">Muscle</tissue>
    </source>
</reference>
<gene>
    <name evidence="1" type="ORF">E2C01_007533</name>
</gene>
<dbReference type="Proteomes" id="UP000324222">
    <property type="component" value="Unassembled WGS sequence"/>
</dbReference>
<proteinExistence type="predicted"/>
<sequence>MQSREDSSPHKLNVLVKHLKSHARDYRSRGTRNNCSQALRTASRFHHQGTDTHTSLLLRDVVALRCPEFRRLLKVPPVIRVARYHQGGYYTTRGLYAHEADDDVCINNVTNQVDKLWAATQRLKGPLHPSPQGMVNLNKKVDRYFND</sequence>
<evidence type="ECO:0000313" key="2">
    <source>
        <dbReference type="Proteomes" id="UP000324222"/>
    </source>
</evidence>
<evidence type="ECO:0000313" key="1">
    <source>
        <dbReference type="EMBL" id="MPC14761.1"/>
    </source>
</evidence>
<keyword evidence="2" id="KW-1185">Reference proteome</keyword>
<accession>A0A5B7D0Q5</accession>
<dbReference type="AlphaFoldDB" id="A0A5B7D0Q5"/>
<comment type="caution">
    <text evidence="1">The sequence shown here is derived from an EMBL/GenBank/DDBJ whole genome shotgun (WGS) entry which is preliminary data.</text>
</comment>
<dbReference type="EMBL" id="VSRR010000377">
    <property type="protein sequence ID" value="MPC14761.1"/>
    <property type="molecule type" value="Genomic_DNA"/>
</dbReference>